<dbReference type="RefSeq" id="XP_003111896.2">
    <property type="nucleotide sequence ID" value="XM_003111848.2"/>
</dbReference>
<accession>A0A6A5HSM4</accession>
<feature type="region of interest" description="Disordered" evidence="1">
    <location>
        <begin position="56"/>
        <end position="147"/>
    </location>
</feature>
<reference evidence="2 3" key="1">
    <citation type="submission" date="2019-12" db="EMBL/GenBank/DDBJ databases">
        <title>Chromosome-level assembly of the Caenorhabditis remanei genome.</title>
        <authorList>
            <person name="Teterina A.A."/>
            <person name="Willis J.H."/>
            <person name="Phillips P.C."/>
        </authorList>
    </citation>
    <scope>NUCLEOTIDE SEQUENCE [LARGE SCALE GENOMIC DNA]</scope>
    <source>
        <strain evidence="2 3">PX506</strain>
        <tissue evidence="2">Whole organism</tissue>
    </source>
</reference>
<feature type="compositionally biased region" description="Basic residues" evidence="1">
    <location>
        <begin position="101"/>
        <end position="118"/>
    </location>
</feature>
<evidence type="ECO:0000313" key="3">
    <source>
        <dbReference type="Proteomes" id="UP000483820"/>
    </source>
</evidence>
<organism evidence="2 3">
    <name type="scientific">Caenorhabditis remanei</name>
    <name type="common">Caenorhabditis vulgaris</name>
    <dbReference type="NCBI Taxonomy" id="31234"/>
    <lineage>
        <taxon>Eukaryota</taxon>
        <taxon>Metazoa</taxon>
        <taxon>Ecdysozoa</taxon>
        <taxon>Nematoda</taxon>
        <taxon>Chromadorea</taxon>
        <taxon>Rhabditida</taxon>
        <taxon>Rhabditina</taxon>
        <taxon>Rhabditomorpha</taxon>
        <taxon>Rhabditoidea</taxon>
        <taxon>Rhabditidae</taxon>
        <taxon>Peloderinae</taxon>
        <taxon>Caenorhabditis</taxon>
    </lineage>
</organism>
<protein>
    <submittedName>
        <fullName evidence="2">Uncharacterized protein</fullName>
    </submittedName>
</protein>
<feature type="compositionally biased region" description="Basic and acidic residues" evidence="1">
    <location>
        <begin position="66"/>
        <end position="75"/>
    </location>
</feature>
<dbReference type="AlphaFoldDB" id="A0A6A5HSM4"/>
<dbReference type="EMBL" id="WUAV01000001">
    <property type="protein sequence ID" value="KAF1770918.1"/>
    <property type="molecule type" value="Genomic_DNA"/>
</dbReference>
<dbReference type="GeneID" id="9810492"/>
<sequence length="163" mass="18350">MMIQVIINWLFDNKSVLFGALLPILLSPVVGFDCAGKNKIGELQVRSTGIRTLVVTGKNKNMKKKKQEETESENSKKKKKKRSKEDTSGDSVEESAPMKKSVMKKSSPFKKLKNKKSKGPAIYKPPPLHERPKNPGFEAPIEPTEDTNTYRQIEGFRDAQNFA</sequence>
<proteinExistence type="predicted"/>
<dbReference type="KEGG" id="crq:GCK72_002742"/>
<gene>
    <name evidence="2" type="ORF">GCK72_002742</name>
</gene>
<evidence type="ECO:0000313" key="2">
    <source>
        <dbReference type="EMBL" id="KAF1770918.1"/>
    </source>
</evidence>
<dbReference type="CTD" id="9810492"/>
<evidence type="ECO:0000256" key="1">
    <source>
        <dbReference type="SAM" id="MobiDB-lite"/>
    </source>
</evidence>
<dbReference type="Proteomes" id="UP000483820">
    <property type="component" value="Chromosome I"/>
</dbReference>
<name>A0A6A5HSM4_CAERE</name>
<comment type="caution">
    <text evidence="2">The sequence shown here is derived from an EMBL/GenBank/DDBJ whole genome shotgun (WGS) entry which is preliminary data.</text>
</comment>